<reference evidence="10" key="1">
    <citation type="submission" date="2015-07" db="EMBL/GenBank/DDBJ databases">
        <title>MeaNS - Measles Nucleotide Surveillance Program.</title>
        <authorList>
            <person name="Tran T."/>
            <person name="Druce J."/>
        </authorList>
    </citation>
    <scope>NUCLEOTIDE SEQUENCE</scope>
    <source>
        <strain evidence="10">UCB-OBI-ISO-001</strain>
        <tissue evidence="10">Gonad</tissue>
    </source>
</reference>
<proteinExistence type="predicted"/>
<feature type="transmembrane region" description="Helical" evidence="8">
    <location>
        <begin position="6"/>
        <end position="23"/>
    </location>
</feature>
<name>A0A0L8II40_OCTBM</name>
<evidence type="ECO:0000256" key="3">
    <source>
        <dbReference type="ARBA" id="ARBA00022989"/>
    </source>
</evidence>
<dbReference type="Pfam" id="PF10324">
    <property type="entry name" value="7TM_GPCR_Srw"/>
    <property type="match status" value="1"/>
</dbReference>
<dbReference type="GO" id="GO:0005886">
    <property type="term" value="C:plasma membrane"/>
    <property type="evidence" value="ECO:0007669"/>
    <property type="project" value="TreeGrafter"/>
</dbReference>
<gene>
    <name evidence="10" type="ORF">OCBIM_22035437mg</name>
</gene>
<keyword evidence="5 8" id="KW-0472">Membrane</keyword>
<dbReference type="AlphaFoldDB" id="A0A0L8II40"/>
<protein>
    <recommendedName>
        <fullName evidence="9">G-protein coupled receptors family 1 profile domain-containing protein</fullName>
    </recommendedName>
</protein>
<dbReference type="Gene3D" id="1.20.1070.10">
    <property type="entry name" value="Rhodopsin 7-helix transmembrane proteins"/>
    <property type="match status" value="1"/>
</dbReference>
<dbReference type="PROSITE" id="PS50262">
    <property type="entry name" value="G_PROTEIN_RECEP_F1_2"/>
    <property type="match status" value="1"/>
</dbReference>
<dbReference type="EMBL" id="KQ415750">
    <property type="protein sequence ID" value="KOG00739.1"/>
    <property type="molecule type" value="Genomic_DNA"/>
</dbReference>
<dbReference type="PANTHER" id="PTHR24243:SF233">
    <property type="entry name" value="THYROTROPIN-RELEASING HORMONE RECEPTOR"/>
    <property type="match status" value="1"/>
</dbReference>
<keyword evidence="2 8" id="KW-0812">Transmembrane</keyword>
<dbReference type="GO" id="GO:0008528">
    <property type="term" value="F:G protein-coupled peptide receptor activity"/>
    <property type="evidence" value="ECO:0007669"/>
    <property type="project" value="InterPro"/>
</dbReference>
<dbReference type="SUPFAM" id="SSF81321">
    <property type="entry name" value="Family A G protein-coupled receptor-like"/>
    <property type="match status" value="1"/>
</dbReference>
<evidence type="ECO:0000256" key="7">
    <source>
        <dbReference type="ARBA" id="ARBA00023224"/>
    </source>
</evidence>
<sequence>MCSSWLNVVISIERMLAVYIPILQRFFSKVYTPYCVIFVVFVVVYITYTLFKIYVTNMRHYYIAVVSMYSFIPSVFLIVSSVAIIYKIVKRPKIGQQISRNLSPQLLNSVRIVIAIDAVFLLTTFPTSIYHSVVIVHIRKEISQNIVFLFNTLVLINNSLNFIAYIIASKTFRRNLKQICCRKKKIQRQSVYTLQRRHN</sequence>
<evidence type="ECO:0000256" key="2">
    <source>
        <dbReference type="ARBA" id="ARBA00022692"/>
    </source>
</evidence>
<keyword evidence="4" id="KW-0297">G-protein coupled receptor</keyword>
<dbReference type="InterPro" id="IPR019427">
    <property type="entry name" value="7TM_GPCR_serpentine_rcpt_Srw"/>
</dbReference>
<feature type="domain" description="G-protein coupled receptors family 1 profile" evidence="9">
    <location>
        <begin position="1"/>
        <end position="165"/>
    </location>
</feature>
<organism evidence="10">
    <name type="scientific">Octopus bimaculoides</name>
    <name type="common">California two-spotted octopus</name>
    <dbReference type="NCBI Taxonomy" id="37653"/>
    <lineage>
        <taxon>Eukaryota</taxon>
        <taxon>Metazoa</taxon>
        <taxon>Spiralia</taxon>
        <taxon>Lophotrochozoa</taxon>
        <taxon>Mollusca</taxon>
        <taxon>Cephalopoda</taxon>
        <taxon>Coleoidea</taxon>
        <taxon>Octopodiformes</taxon>
        <taxon>Octopoda</taxon>
        <taxon>Incirrata</taxon>
        <taxon>Octopodidae</taxon>
        <taxon>Octopus</taxon>
    </lineage>
</organism>
<dbReference type="InterPro" id="IPR017452">
    <property type="entry name" value="GPCR_Rhodpsn_7TM"/>
</dbReference>
<accession>A0A0L8II40</accession>
<evidence type="ECO:0000259" key="9">
    <source>
        <dbReference type="PROSITE" id="PS50262"/>
    </source>
</evidence>
<evidence type="ECO:0000256" key="1">
    <source>
        <dbReference type="ARBA" id="ARBA00004141"/>
    </source>
</evidence>
<comment type="subcellular location">
    <subcellularLocation>
        <location evidence="1">Membrane</location>
        <topology evidence="1">Multi-pass membrane protein</topology>
    </subcellularLocation>
</comment>
<keyword evidence="7" id="KW-0807">Transducer</keyword>
<evidence type="ECO:0000256" key="5">
    <source>
        <dbReference type="ARBA" id="ARBA00023136"/>
    </source>
</evidence>
<dbReference type="PANTHER" id="PTHR24243">
    <property type="entry name" value="G-PROTEIN COUPLED RECEPTOR"/>
    <property type="match status" value="1"/>
</dbReference>
<keyword evidence="3 8" id="KW-1133">Transmembrane helix</keyword>
<feature type="transmembrane region" description="Helical" evidence="8">
    <location>
        <begin position="61"/>
        <end position="86"/>
    </location>
</feature>
<evidence type="ECO:0000256" key="6">
    <source>
        <dbReference type="ARBA" id="ARBA00023170"/>
    </source>
</evidence>
<evidence type="ECO:0000256" key="8">
    <source>
        <dbReference type="SAM" id="Phobius"/>
    </source>
</evidence>
<evidence type="ECO:0000313" key="10">
    <source>
        <dbReference type="EMBL" id="KOG00739.1"/>
    </source>
</evidence>
<feature type="transmembrane region" description="Helical" evidence="8">
    <location>
        <begin position="146"/>
        <end position="168"/>
    </location>
</feature>
<evidence type="ECO:0000256" key="4">
    <source>
        <dbReference type="ARBA" id="ARBA00023040"/>
    </source>
</evidence>
<feature type="transmembrane region" description="Helical" evidence="8">
    <location>
        <begin position="106"/>
        <end position="126"/>
    </location>
</feature>
<keyword evidence="6" id="KW-0675">Receptor</keyword>
<feature type="transmembrane region" description="Helical" evidence="8">
    <location>
        <begin position="35"/>
        <end position="55"/>
    </location>
</feature>